<name>A0A7M7P5N5_STRPU</name>
<dbReference type="FunFam" id="3.40.50.300:FF:000433">
    <property type="entry name" value="Estrogen sulfotransferase"/>
    <property type="match status" value="1"/>
</dbReference>
<keyword evidence="2" id="KW-0808">Transferase</keyword>
<evidence type="ECO:0000259" key="3">
    <source>
        <dbReference type="Pfam" id="PF00685"/>
    </source>
</evidence>
<feature type="domain" description="Sulfotransferase" evidence="3">
    <location>
        <begin position="45"/>
        <end position="298"/>
    </location>
</feature>
<organism evidence="4 5">
    <name type="scientific">Strongylocentrotus purpuratus</name>
    <name type="common">Purple sea urchin</name>
    <dbReference type="NCBI Taxonomy" id="7668"/>
    <lineage>
        <taxon>Eukaryota</taxon>
        <taxon>Metazoa</taxon>
        <taxon>Echinodermata</taxon>
        <taxon>Eleutherozoa</taxon>
        <taxon>Echinozoa</taxon>
        <taxon>Echinoidea</taxon>
        <taxon>Euechinoidea</taxon>
        <taxon>Echinacea</taxon>
        <taxon>Camarodonta</taxon>
        <taxon>Echinidea</taxon>
        <taxon>Strongylocentrotidae</taxon>
        <taxon>Strongylocentrotus</taxon>
    </lineage>
</organism>
<evidence type="ECO:0000256" key="2">
    <source>
        <dbReference type="ARBA" id="ARBA00022679"/>
    </source>
</evidence>
<evidence type="ECO:0000256" key="1">
    <source>
        <dbReference type="ARBA" id="ARBA00005771"/>
    </source>
</evidence>
<dbReference type="GO" id="GO:0008146">
    <property type="term" value="F:sulfotransferase activity"/>
    <property type="evidence" value="ECO:0000318"/>
    <property type="project" value="GO_Central"/>
</dbReference>
<sequence>MDTEDKGNLSDVVKDICYNIDGMIMPKSSPARYLLDIKHHFEVRPDDVFLITYPKSGTTWMQHIVSLIMANGDVTTVNEKHVFQRAQFLEMSQTADIERGIYEIAAKMASPRFLKTHLPSRFCPTQLVDKKPKIIYVARNPKDAAVSYYHFHSFSSWSLPSYPTWDQFFEDFYHGNTPRGCWFENVLYWWNMRHEDNVLFITYEEMKMDIRSCVMRVCTFLGKEFHDDVIDDIIHHSSFKAMKENPASNPDSLEIFKDSVSQKKSFLRKGEVGDWKTYFTVDQNERFDELYKKKTMGSGLQLVFE</sequence>
<dbReference type="GO" id="GO:0051923">
    <property type="term" value="P:sulfation"/>
    <property type="evidence" value="ECO:0000318"/>
    <property type="project" value="GO_Central"/>
</dbReference>
<evidence type="ECO:0000313" key="5">
    <source>
        <dbReference type="Proteomes" id="UP000007110"/>
    </source>
</evidence>
<dbReference type="Gene3D" id="3.40.50.300">
    <property type="entry name" value="P-loop containing nucleotide triphosphate hydrolases"/>
    <property type="match status" value="1"/>
</dbReference>
<reference evidence="5" key="1">
    <citation type="submission" date="2015-02" db="EMBL/GenBank/DDBJ databases">
        <title>Genome sequencing for Strongylocentrotus purpuratus.</title>
        <authorList>
            <person name="Murali S."/>
            <person name="Liu Y."/>
            <person name="Vee V."/>
            <person name="English A."/>
            <person name="Wang M."/>
            <person name="Skinner E."/>
            <person name="Han Y."/>
            <person name="Muzny D.M."/>
            <person name="Worley K.C."/>
            <person name="Gibbs R.A."/>
        </authorList>
    </citation>
    <scope>NUCLEOTIDE SEQUENCE</scope>
</reference>
<dbReference type="PANTHER" id="PTHR11783">
    <property type="entry name" value="SULFOTRANSFERASE SULT"/>
    <property type="match status" value="1"/>
</dbReference>
<proteinExistence type="inferred from homology"/>
<dbReference type="InterPro" id="IPR027417">
    <property type="entry name" value="P-loop_NTPase"/>
</dbReference>
<dbReference type="AlphaFoldDB" id="A0A7M7P5N5"/>
<dbReference type="KEGG" id="spu:577458"/>
<keyword evidence="5" id="KW-1185">Reference proteome</keyword>
<evidence type="ECO:0000313" key="4">
    <source>
        <dbReference type="EnsemblMetazoa" id="XP_030846427"/>
    </source>
</evidence>
<dbReference type="OMA" id="DICYNID"/>
<dbReference type="GO" id="GO:0005737">
    <property type="term" value="C:cytoplasm"/>
    <property type="evidence" value="ECO:0000318"/>
    <property type="project" value="GO_Central"/>
</dbReference>
<dbReference type="GeneID" id="577458"/>
<dbReference type="SUPFAM" id="SSF52540">
    <property type="entry name" value="P-loop containing nucleoside triphosphate hydrolases"/>
    <property type="match status" value="1"/>
</dbReference>
<dbReference type="RefSeq" id="XP_030846427.1">
    <property type="nucleotide sequence ID" value="XM_030990567.1"/>
</dbReference>
<dbReference type="EnsemblMetazoa" id="XM_030990567">
    <property type="protein sequence ID" value="XP_030846427"/>
    <property type="gene ID" value="LOC577458"/>
</dbReference>
<dbReference type="Proteomes" id="UP000007110">
    <property type="component" value="Unassembled WGS sequence"/>
</dbReference>
<dbReference type="FunCoup" id="A0A7M7P5N5">
    <property type="interactions" value="27"/>
</dbReference>
<dbReference type="Pfam" id="PF00685">
    <property type="entry name" value="Sulfotransfer_1"/>
    <property type="match status" value="1"/>
</dbReference>
<comment type="similarity">
    <text evidence="1">Belongs to the sulfotransferase 1 family.</text>
</comment>
<dbReference type="InterPro" id="IPR000863">
    <property type="entry name" value="Sulfotransferase_dom"/>
</dbReference>
<dbReference type="InParanoid" id="A0A7M7P5N5"/>
<dbReference type="OrthoDB" id="6048410at2759"/>
<protein>
    <recommendedName>
        <fullName evidence="3">Sulfotransferase domain-containing protein</fullName>
    </recommendedName>
</protein>
<reference evidence="4" key="2">
    <citation type="submission" date="2021-01" db="UniProtKB">
        <authorList>
            <consortium name="EnsemblMetazoa"/>
        </authorList>
    </citation>
    <scope>IDENTIFICATION</scope>
</reference>
<accession>A0A7M7P5N5</accession>